<organism evidence="1 2">
    <name type="scientific">Ambispora gerdemannii</name>
    <dbReference type="NCBI Taxonomy" id="144530"/>
    <lineage>
        <taxon>Eukaryota</taxon>
        <taxon>Fungi</taxon>
        <taxon>Fungi incertae sedis</taxon>
        <taxon>Mucoromycota</taxon>
        <taxon>Glomeromycotina</taxon>
        <taxon>Glomeromycetes</taxon>
        <taxon>Archaeosporales</taxon>
        <taxon>Ambisporaceae</taxon>
        <taxon>Ambispora</taxon>
    </lineage>
</organism>
<sequence>MTRLLENLLNELSLYSDENKEIRPLGKERIQHFLQISRRSPSRFDNPKFDFFKLYAKWLNPCEQIFLNVSLFNAEYS</sequence>
<comment type="caution">
    <text evidence="1">The sequence shown here is derived from an EMBL/GenBank/DDBJ whole genome shotgun (WGS) entry which is preliminary data.</text>
</comment>
<gene>
    <name evidence="1" type="ORF">AGERDE_LOCUS1646</name>
</gene>
<name>A0A9N8YVN0_9GLOM</name>
<dbReference type="EMBL" id="CAJVPL010000118">
    <property type="protein sequence ID" value="CAG8449638.1"/>
    <property type="molecule type" value="Genomic_DNA"/>
</dbReference>
<accession>A0A9N8YVN0</accession>
<dbReference type="AlphaFoldDB" id="A0A9N8YVN0"/>
<protein>
    <submittedName>
        <fullName evidence="1">13454_t:CDS:1</fullName>
    </submittedName>
</protein>
<evidence type="ECO:0000313" key="2">
    <source>
        <dbReference type="Proteomes" id="UP000789831"/>
    </source>
</evidence>
<keyword evidence="2" id="KW-1185">Reference proteome</keyword>
<dbReference type="Proteomes" id="UP000789831">
    <property type="component" value="Unassembled WGS sequence"/>
</dbReference>
<proteinExistence type="predicted"/>
<evidence type="ECO:0000313" key="1">
    <source>
        <dbReference type="EMBL" id="CAG8449638.1"/>
    </source>
</evidence>
<reference evidence="1" key="1">
    <citation type="submission" date="2021-06" db="EMBL/GenBank/DDBJ databases">
        <authorList>
            <person name="Kallberg Y."/>
            <person name="Tangrot J."/>
            <person name="Rosling A."/>
        </authorList>
    </citation>
    <scope>NUCLEOTIDE SEQUENCE</scope>
    <source>
        <strain evidence="1">MT106</strain>
    </source>
</reference>